<feature type="compositionally biased region" description="Basic and acidic residues" evidence="1">
    <location>
        <begin position="14"/>
        <end position="23"/>
    </location>
</feature>
<keyword evidence="2" id="KW-1133">Transmembrane helix</keyword>
<protein>
    <submittedName>
        <fullName evidence="3">Uncharacterized protein</fullName>
    </submittedName>
</protein>
<reference evidence="3" key="1">
    <citation type="submission" date="2019-06" db="EMBL/GenBank/DDBJ databases">
        <authorList>
            <person name="Zheng W."/>
        </authorList>
    </citation>
    <scope>NUCLEOTIDE SEQUENCE</scope>
    <source>
        <strain evidence="3">QDHG01</strain>
    </source>
</reference>
<evidence type="ECO:0000256" key="1">
    <source>
        <dbReference type="SAM" id="MobiDB-lite"/>
    </source>
</evidence>
<gene>
    <name evidence="3" type="ORF">FGO68_gene11971</name>
</gene>
<evidence type="ECO:0000313" key="4">
    <source>
        <dbReference type="Proteomes" id="UP000785679"/>
    </source>
</evidence>
<proteinExistence type="predicted"/>
<feature type="region of interest" description="Disordered" evidence="1">
    <location>
        <begin position="1"/>
        <end position="27"/>
    </location>
</feature>
<dbReference type="AlphaFoldDB" id="A0A8J8NFY4"/>
<evidence type="ECO:0000313" key="3">
    <source>
        <dbReference type="EMBL" id="TNV74572.1"/>
    </source>
</evidence>
<accession>A0A8J8NFY4</accession>
<keyword evidence="2" id="KW-0472">Membrane</keyword>
<sequence>MEDSPTLHEALLQPEKDDKKQDLEPIEEFDEGKSNLDQSMWQHKPTTTVLEAKRHIQELYGDQVKAGKYTNLSATSIFTIGIIMFTMVPIEIFLRDFLSKRVENLNRVYQQILQIEYWILLKLRQFAMYYLHFISQEMLYQPLNQHQLPFSGSSFWQCCRSLTKSQDLFGQVQRLFLTDVRVILKVLHTISSSLASCQLTQIYYTCENTQEYLREAQVDFALHYKEFAQLERWQAD</sequence>
<dbReference type="Proteomes" id="UP000785679">
    <property type="component" value="Unassembled WGS sequence"/>
</dbReference>
<keyword evidence="4" id="KW-1185">Reference proteome</keyword>
<dbReference type="EMBL" id="RRYP01016825">
    <property type="protein sequence ID" value="TNV74572.1"/>
    <property type="molecule type" value="Genomic_DNA"/>
</dbReference>
<comment type="caution">
    <text evidence="3">The sequence shown here is derived from an EMBL/GenBank/DDBJ whole genome shotgun (WGS) entry which is preliminary data.</text>
</comment>
<organism evidence="3 4">
    <name type="scientific">Halteria grandinella</name>
    <dbReference type="NCBI Taxonomy" id="5974"/>
    <lineage>
        <taxon>Eukaryota</taxon>
        <taxon>Sar</taxon>
        <taxon>Alveolata</taxon>
        <taxon>Ciliophora</taxon>
        <taxon>Intramacronucleata</taxon>
        <taxon>Spirotrichea</taxon>
        <taxon>Stichotrichia</taxon>
        <taxon>Sporadotrichida</taxon>
        <taxon>Halteriidae</taxon>
        <taxon>Halteria</taxon>
    </lineage>
</organism>
<keyword evidence="2" id="KW-0812">Transmembrane</keyword>
<evidence type="ECO:0000256" key="2">
    <source>
        <dbReference type="SAM" id="Phobius"/>
    </source>
</evidence>
<feature type="transmembrane region" description="Helical" evidence="2">
    <location>
        <begin position="72"/>
        <end position="94"/>
    </location>
</feature>
<name>A0A8J8NFY4_HALGN</name>